<evidence type="ECO:0000313" key="2">
    <source>
        <dbReference type="EMBL" id="GAT24440.1"/>
    </source>
</evidence>
<sequence length="70" mass="7801">MVVDSGSGSGSGKYKVEYSSRKSTDDLVRTDGYESSIARPVEILQLDEFMSQSRRRLEPWICLNDGKVGL</sequence>
<dbReference type="EMBL" id="BCWF01000018">
    <property type="protein sequence ID" value="GAT24440.1"/>
    <property type="molecule type" value="Genomic_DNA"/>
</dbReference>
<protein>
    <submittedName>
        <fullName evidence="2">APSES transcription factor</fullName>
    </submittedName>
</protein>
<dbReference type="Proteomes" id="UP000075230">
    <property type="component" value="Unassembled WGS sequence"/>
</dbReference>
<proteinExistence type="predicted"/>
<name>A0A146FEG2_ASPKA</name>
<comment type="caution">
    <text evidence="2">The sequence shown here is derived from an EMBL/GenBank/DDBJ whole genome shotgun (WGS) entry which is preliminary data.</text>
</comment>
<gene>
    <name evidence="2" type="ORF">RIB2604_01802670</name>
</gene>
<feature type="compositionally biased region" description="Basic and acidic residues" evidence="1">
    <location>
        <begin position="14"/>
        <end position="24"/>
    </location>
</feature>
<accession>A0A146FEG2</accession>
<evidence type="ECO:0000256" key="1">
    <source>
        <dbReference type="SAM" id="MobiDB-lite"/>
    </source>
</evidence>
<feature type="region of interest" description="Disordered" evidence="1">
    <location>
        <begin position="1"/>
        <end position="24"/>
    </location>
</feature>
<organism evidence="2 3">
    <name type="scientific">Aspergillus kawachii</name>
    <name type="common">White koji mold</name>
    <name type="synonym">Aspergillus awamori var. kawachi</name>
    <dbReference type="NCBI Taxonomy" id="1069201"/>
    <lineage>
        <taxon>Eukaryota</taxon>
        <taxon>Fungi</taxon>
        <taxon>Dikarya</taxon>
        <taxon>Ascomycota</taxon>
        <taxon>Pezizomycotina</taxon>
        <taxon>Eurotiomycetes</taxon>
        <taxon>Eurotiomycetidae</taxon>
        <taxon>Eurotiales</taxon>
        <taxon>Aspergillaceae</taxon>
        <taxon>Aspergillus</taxon>
        <taxon>Aspergillus subgen. Circumdati</taxon>
    </lineage>
</organism>
<dbReference type="AlphaFoldDB" id="A0A146FEG2"/>
<evidence type="ECO:0000313" key="3">
    <source>
        <dbReference type="Proteomes" id="UP000075230"/>
    </source>
</evidence>
<reference evidence="3" key="2">
    <citation type="submission" date="2016-02" db="EMBL/GenBank/DDBJ databases">
        <title>Genome sequencing of Aspergillus luchuensis NBRC 4314.</title>
        <authorList>
            <person name="Yamada O."/>
        </authorList>
    </citation>
    <scope>NUCLEOTIDE SEQUENCE [LARGE SCALE GENOMIC DNA]</scope>
    <source>
        <strain evidence="3">RIB 2604</strain>
    </source>
</reference>
<reference evidence="2 3" key="1">
    <citation type="journal article" date="2016" name="DNA Res.">
        <title>Genome sequence of Aspergillus luchuensis NBRC 4314.</title>
        <authorList>
            <person name="Yamada O."/>
            <person name="Machida M."/>
            <person name="Hosoyama A."/>
            <person name="Goto M."/>
            <person name="Takahashi T."/>
            <person name="Futagami T."/>
            <person name="Yamagata Y."/>
            <person name="Takeuchi M."/>
            <person name="Kobayashi T."/>
            <person name="Koike H."/>
            <person name="Abe K."/>
            <person name="Asai K."/>
            <person name="Arita M."/>
            <person name="Fujita N."/>
            <person name="Fukuda K."/>
            <person name="Higa K."/>
            <person name="Horikawa H."/>
            <person name="Ishikawa T."/>
            <person name="Jinno K."/>
            <person name="Kato Y."/>
            <person name="Kirimura K."/>
            <person name="Mizutani O."/>
            <person name="Nakasone K."/>
            <person name="Sano M."/>
            <person name="Shiraishi Y."/>
            <person name="Tsukahara M."/>
            <person name="Gomi K."/>
        </authorList>
    </citation>
    <scope>NUCLEOTIDE SEQUENCE [LARGE SCALE GENOMIC DNA]</scope>
    <source>
        <strain evidence="2 3">RIB 2604</strain>
    </source>
</reference>